<dbReference type="EMBL" id="LXQA010373400">
    <property type="protein sequence ID" value="MCI47515.1"/>
    <property type="molecule type" value="Genomic_DNA"/>
</dbReference>
<evidence type="ECO:0000313" key="2">
    <source>
        <dbReference type="EMBL" id="MCI47515.1"/>
    </source>
</evidence>
<reference evidence="2 3" key="1">
    <citation type="journal article" date="2018" name="Front. Plant Sci.">
        <title>Red Clover (Trifolium pratense) and Zigzag Clover (T. medium) - A Picture of Genomic Similarities and Differences.</title>
        <authorList>
            <person name="Dluhosova J."/>
            <person name="Istvanek J."/>
            <person name="Nedelnik J."/>
            <person name="Repkova J."/>
        </authorList>
    </citation>
    <scope>NUCLEOTIDE SEQUENCE [LARGE SCALE GENOMIC DNA]</scope>
    <source>
        <strain evidence="3">cv. 10/8</strain>
        <tissue evidence="2">Leaf</tissue>
    </source>
</reference>
<feature type="non-terminal residue" evidence="2">
    <location>
        <position position="1"/>
    </location>
</feature>
<comment type="caution">
    <text evidence="2">The sequence shown here is derived from an EMBL/GenBank/DDBJ whole genome shotgun (WGS) entry which is preliminary data.</text>
</comment>
<keyword evidence="3" id="KW-1185">Reference proteome</keyword>
<sequence length="89" mass="10416">EKIEKVVEGKKKKSEVRASGVTTSVSDKEKITKKPRTQKRRAPKVVRQFVIQEEDEEETDEELLQCKRKRVEFDKVEPESKKLQTEAET</sequence>
<evidence type="ECO:0000313" key="3">
    <source>
        <dbReference type="Proteomes" id="UP000265520"/>
    </source>
</evidence>
<name>A0A392SHU6_9FABA</name>
<dbReference type="AlphaFoldDB" id="A0A392SHU6"/>
<feature type="region of interest" description="Disordered" evidence="1">
    <location>
        <begin position="1"/>
        <end position="41"/>
    </location>
</feature>
<accession>A0A392SHU6</accession>
<evidence type="ECO:0000256" key="1">
    <source>
        <dbReference type="SAM" id="MobiDB-lite"/>
    </source>
</evidence>
<organism evidence="2 3">
    <name type="scientific">Trifolium medium</name>
    <dbReference type="NCBI Taxonomy" id="97028"/>
    <lineage>
        <taxon>Eukaryota</taxon>
        <taxon>Viridiplantae</taxon>
        <taxon>Streptophyta</taxon>
        <taxon>Embryophyta</taxon>
        <taxon>Tracheophyta</taxon>
        <taxon>Spermatophyta</taxon>
        <taxon>Magnoliopsida</taxon>
        <taxon>eudicotyledons</taxon>
        <taxon>Gunneridae</taxon>
        <taxon>Pentapetalae</taxon>
        <taxon>rosids</taxon>
        <taxon>fabids</taxon>
        <taxon>Fabales</taxon>
        <taxon>Fabaceae</taxon>
        <taxon>Papilionoideae</taxon>
        <taxon>50 kb inversion clade</taxon>
        <taxon>NPAAA clade</taxon>
        <taxon>Hologalegina</taxon>
        <taxon>IRL clade</taxon>
        <taxon>Trifolieae</taxon>
        <taxon>Trifolium</taxon>
    </lineage>
</organism>
<feature type="non-terminal residue" evidence="2">
    <location>
        <position position="89"/>
    </location>
</feature>
<protein>
    <submittedName>
        <fullName evidence="2">Uncharacterized protein</fullName>
    </submittedName>
</protein>
<dbReference type="Proteomes" id="UP000265520">
    <property type="component" value="Unassembled WGS sequence"/>
</dbReference>
<proteinExistence type="predicted"/>